<keyword evidence="2" id="KW-1185">Reference proteome</keyword>
<accession>K0RG21</accession>
<organism evidence="1 2">
    <name type="scientific">Thalassiosira oceanica</name>
    <name type="common">Marine diatom</name>
    <dbReference type="NCBI Taxonomy" id="159749"/>
    <lineage>
        <taxon>Eukaryota</taxon>
        <taxon>Sar</taxon>
        <taxon>Stramenopiles</taxon>
        <taxon>Ochrophyta</taxon>
        <taxon>Bacillariophyta</taxon>
        <taxon>Coscinodiscophyceae</taxon>
        <taxon>Thalassiosirophycidae</taxon>
        <taxon>Thalassiosirales</taxon>
        <taxon>Thalassiosiraceae</taxon>
        <taxon>Thalassiosira</taxon>
    </lineage>
</organism>
<dbReference type="OrthoDB" id="295536at2759"/>
<evidence type="ECO:0000313" key="1">
    <source>
        <dbReference type="EMBL" id="EJK47936.1"/>
    </source>
</evidence>
<dbReference type="AlphaFoldDB" id="K0RG21"/>
<comment type="caution">
    <text evidence="1">The sequence shown here is derived from an EMBL/GenBank/DDBJ whole genome shotgun (WGS) entry which is preliminary data.</text>
</comment>
<sequence length="325" mass="36580">MARTRNAAKRQKLQKVEAALFNPDVAFLLAALLDARDLCRASLTCKALGAKRDHGPSLVEEAARRQFECASVWERSCLPKYDGEGWIELYHHLLMLRSELTFDRLLARNIRHGADASTVTRKTNSGSSASATALCSNHVMRAGRHFAHFTATRSEMIGVIRPNIQVNASDFDEYVELNGTLAHLIGSYRSQGEVTEFTPGIQEFWRYLMSYRTARWSDSNVHCCYCIFVGTEDEDEDEDEDEVGHHFCCFDWASGPVPGRMIGNLNQSLPIGLLLDLNEGSLSIYQDGRRFATLKDGLSGEYCWYGTVWHDHESISIRRGSTSDE</sequence>
<evidence type="ECO:0008006" key="3">
    <source>
        <dbReference type="Google" id="ProtNLM"/>
    </source>
</evidence>
<name>K0RG21_THAOC</name>
<dbReference type="EMBL" id="AGNL01046455">
    <property type="protein sequence ID" value="EJK47936.1"/>
    <property type="molecule type" value="Genomic_DNA"/>
</dbReference>
<protein>
    <recommendedName>
        <fullName evidence="3">B30.2/SPRY domain-containing protein</fullName>
    </recommendedName>
</protein>
<proteinExistence type="predicted"/>
<evidence type="ECO:0000313" key="2">
    <source>
        <dbReference type="Proteomes" id="UP000266841"/>
    </source>
</evidence>
<dbReference type="Proteomes" id="UP000266841">
    <property type="component" value="Unassembled WGS sequence"/>
</dbReference>
<gene>
    <name evidence="1" type="ORF">THAOC_33309</name>
</gene>
<reference evidence="1 2" key="1">
    <citation type="journal article" date="2012" name="Genome Biol.">
        <title>Genome and low-iron response of an oceanic diatom adapted to chronic iron limitation.</title>
        <authorList>
            <person name="Lommer M."/>
            <person name="Specht M."/>
            <person name="Roy A.S."/>
            <person name="Kraemer L."/>
            <person name="Andreson R."/>
            <person name="Gutowska M.A."/>
            <person name="Wolf J."/>
            <person name="Bergner S.V."/>
            <person name="Schilhabel M.B."/>
            <person name="Klostermeier U.C."/>
            <person name="Beiko R.G."/>
            <person name="Rosenstiel P."/>
            <person name="Hippler M."/>
            <person name="Laroche J."/>
        </authorList>
    </citation>
    <scope>NUCLEOTIDE SEQUENCE [LARGE SCALE GENOMIC DNA]</scope>
    <source>
        <strain evidence="1 2">CCMP1005</strain>
    </source>
</reference>